<dbReference type="InterPro" id="IPR001660">
    <property type="entry name" value="SAM"/>
</dbReference>
<dbReference type="AlphaFoldDB" id="D2VNN5"/>
<dbReference type="Proteomes" id="UP000006671">
    <property type="component" value="Unassembled WGS sequence"/>
</dbReference>
<protein>
    <submittedName>
        <fullName evidence="2">Predicted protein</fullName>
    </submittedName>
</protein>
<evidence type="ECO:0000259" key="1">
    <source>
        <dbReference type="PROSITE" id="PS50105"/>
    </source>
</evidence>
<dbReference type="KEGG" id="ngr:NAEGRDRAFT_70561"/>
<organism evidence="3">
    <name type="scientific">Naegleria gruberi</name>
    <name type="common">Amoeba</name>
    <dbReference type="NCBI Taxonomy" id="5762"/>
    <lineage>
        <taxon>Eukaryota</taxon>
        <taxon>Discoba</taxon>
        <taxon>Heterolobosea</taxon>
        <taxon>Tetramitia</taxon>
        <taxon>Eutetramitia</taxon>
        <taxon>Vahlkampfiidae</taxon>
        <taxon>Naegleria</taxon>
    </lineage>
</organism>
<dbReference type="InParanoid" id="D2VNN5"/>
<name>D2VNN5_NAEGR</name>
<dbReference type="EMBL" id="GG738885">
    <property type="protein sequence ID" value="EFC41440.1"/>
    <property type="molecule type" value="Genomic_DNA"/>
</dbReference>
<evidence type="ECO:0000313" key="3">
    <source>
        <dbReference type="Proteomes" id="UP000006671"/>
    </source>
</evidence>
<accession>D2VNN5</accession>
<dbReference type="VEuPathDB" id="AmoebaDB:NAEGRDRAFT_70561"/>
<proteinExistence type="predicted"/>
<dbReference type="OMA" id="SMEIANY"/>
<dbReference type="PROSITE" id="PS50105">
    <property type="entry name" value="SAM_DOMAIN"/>
    <property type="match status" value="1"/>
</dbReference>
<feature type="domain" description="SAM" evidence="1">
    <location>
        <begin position="33"/>
        <end position="103"/>
    </location>
</feature>
<gene>
    <name evidence="2" type="ORF">NAEGRDRAFT_70561</name>
</gene>
<dbReference type="OrthoDB" id="10428212at2759"/>
<evidence type="ECO:0000313" key="2">
    <source>
        <dbReference type="EMBL" id="EFC41440.1"/>
    </source>
</evidence>
<dbReference type="GeneID" id="8850747"/>
<sequence length="288" mass="33044">MKQGSQADKSSQLLSKTKDYIDKTFDTNYSRDWNANQVVSWIKLIGLDSFAKSFSKIKNLNGDYLYKNILQSEEANLALNFKFITKFGSIRKLFLNSQQLKNNLYHLNAEMVMSEVIKNPNVLSPKSLSIFSKKEESSLSSGGSFDSLFKSMSESSLFEDDTMDLITTSYGKTSGRSENCLQNVTSDSYIDFKALPSIDIAYYLKRKRILTSKEHLSIVLQHAIDGQVFLSMKTRLDWIQLFVFHYKEYYLSPEEVDIEAYYVKNCKSNLAWPNSEQIEALKNIVTSQ</sequence>
<keyword evidence="3" id="KW-1185">Reference proteome</keyword>
<reference evidence="2 3" key="1">
    <citation type="journal article" date="2010" name="Cell">
        <title>The genome of Naegleria gruberi illuminates early eukaryotic versatility.</title>
        <authorList>
            <person name="Fritz-Laylin L.K."/>
            <person name="Prochnik S.E."/>
            <person name="Ginger M.L."/>
            <person name="Dacks J.B."/>
            <person name="Carpenter M.L."/>
            <person name="Field M.C."/>
            <person name="Kuo A."/>
            <person name="Paredez A."/>
            <person name="Chapman J."/>
            <person name="Pham J."/>
            <person name="Shu S."/>
            <person name="Neupane R."/>
            <person name="Cipriano M."/>
            <person name="Mancuso J."/>
            <person name="Tu H."/>
            <person name="Salamov A."/>
            <person name="Lindquist E."/>
            <person name="Shapiro H."/>
            <person name="Lucas S."/>
            <person name="Grigoriev I.V."/>
            <person name="Cande W.Z."/>
            <person name="Fulton C."/>
            <person name="Rokhsar D.S."/>
            <person name="Dawson S.C."/>
        </authorList>
    </citation>
    <scope>NUCLEOTIDE SEQUENCE [LARGE SCALE GENOMIC DNA]</scope>
    <source>
        <strain evidence="2 3">NEG-M</strain>
    </source>
</reference>
<dbReference type="RefSeq" id="XP_002674184.1">
    <property type="nucleotide sequence ID" value="XM_002674138.1"/>
</dbReference>